<evidence type="ECO:0000256" key="5">
    <source>
        <dbReference type="ARBA" id="ARBA00023157"/>
    </source>
</evidence>
<dbReference type="PANTHER" id="PTHR11860:SF103">
    <property type="entry name" value="CMRF35-LIKE MOLECULE 7"/>
    <property type="match status" value="1"/>
</dbReference>
<accession>A0A8C4MVC6</accession>
<dbReference type="FunFam" id="2.60.40.10:FF:000370">
    <property type="entry name" value="CMRF35-like molecule 1"/>
    <property type="match status" value="1"/>
</dbReference>
<feature type="domain" description="Ig-like" evidence="7">
    <location>
        <begin position="55"/>
        <end position="162"/>
    </location>
</feature>
<proteinExistence type="predicted"/>
<dbReference type="Gene3D" id="2.60.40.10">
    <property type="entry name" value="Immunoglobulins"/>
    <property type="match status" value="1"/>
</dbReference>
<dbReference type="PROSITE" id="PS50835">
    <property type="entry name" value="IG_LIKE"/>
    <property type="match status" value="1"/>
</dbReference>
<dbReference type="InterPro" id="IPR036179">
    <property type="entry name" value="Ig-like_dom_sf"/>
</dbReference>
<dbReference type="InterPro" id="IPR050671">
    <property type="entry name" value="CD300_family_receptors"/>
</dbReference>
<evidence type="ECO:0000256" key="1">
    <source>
        <dbReference type="ARBA" id="ARBA00004370"/>
    </source>
</evidence>
<name>A0A8C4MVC6_EQUAS</name>
<keyword evidence="2 6" id="KW-0812">Transmembrane</keyword>
<evidence type="ECO:0000313" key="8">
    <source>
        <dbReference type="Ensembl" id="ENSEASP00005027956.1"/>
    </source>
</evidence>
<dbReference type="AlphaFoldDB" id="A0A8C4MVC6"/>
<feature type="transmembrane region" description="Helical" evidence="6">
    <location>
        <begin position="192"/>
        <end position="213"/>
    </location>
</feature>
<dbReference type="SMART" id="SM00409">
    <property type="entry name" value="IG"/>
    <property type="match status" value="1"/>
</dbReference>
<evidence type="ECO:0000256" key="6">
    <source>
        <dbReference type="SAM" id="Phobius"/>
    </source>
</evidence>
<dbReference type="GO" id="GO:0005886">
    <property type="term" value="C:plasma membrane"/>
    <property type="evidence" value="ECO:0007669"/>
    <property type="project" value="TreeGrafter"/>
</dbReference>
<evidence type="ECO:0000256" key="4">
    <source>
        <dbReference type="ARBA" id="ARBA00023136"/>
    </source>
</evidence>
<dbReference type="OMA" id="EPGDQPI"/>
<dbReference type="InterPro" id="IPR013783">
    <property type="entry name" value="Ig-like_fold"/>
</dbReference>
<keyword evidence="3" id="KW-0732">Signal</keyword>
<protein>
    <recommendedName>
        <fullName evidence="7">Ig-like domain-containing protein</fullName>
    </recommendedName>
</protein>
<organism evidence="8">
    <name type="scientific">Equus asinus asinus</name>
    <dbReference type="NCBI Taxonomy" id="83772"/>
    <lineage>
        <taxon>Eukaryota</taxon>
        <taxon>Metazoa</taxon>
        <taxon>Chordata</taxon>
        <taxon>Craniata</taxon>
        <taxon>Vertebrata</taxon>
        <taxon>Euteleostomi</taxon>
        <taxon>Mammalia</taxon>
        <taxon>Eutheria</taxon>
        <taxon>Laurasiatheria</taxon>
        <taxon>Perissodactyla</taxon>
        <taxon>Equidae</taxon>
        <taxon>Equus</taxon>
    </lineage>
</organism>
<dbReference type="InterPro" id="IPR013106">
    <property type="entry name" value="Ig_V-set"/>
</dbReference>
<dbReference type="PANTHER" id="PTHR11860">
    <property type="entry name" value="POLYMERIC-IMMUNOGLOBULIN RECEPTOR"/>
    <property type="match status" value="1"/>
</dbReference>
<dbReference type="SUPFAM" id="SSF48726">
    <property type="entry name" value="Immunoglobulin"/>
    <property type="match status" value="1"/>
</dbReference>
<evidence type="ECO:0000256" key="3">
    <source>
        <dbReference type="ARBA" id="ARBA00022729"/>
    </source>
</evidence>
<keyword evidence="4 6" id="KW-0472">Membrane</keyword>
<evidence type="ECO:0000259" key="7">
    <source>
        <dbReference type="PROSITE" id="PS50835"/>
    </source>
</evidence>
<dbReference type="Ensembl" id="ENSEAST00005030365.1">
    <property type="protein sequence ID" value="ENSEASP00005027956.1"/>
    <property type="gene ID" value="ENSEASG00005019011.1"/>
</dbReference>
<sequence>MAEKVDVRGHLGGGWESQGPWSSPWTSVWGHVTLGGSLARPGLGDRSCILRSCLPGYLSIQGPKFVRGSERGSVKVECHYKPQWETYTKWWCQGASWESCKILLQTTGSEQEVKTDRMSIRDNQSNHSLTVTMTQLRRDDTDIYWCGIERLGPDLGAQINVTVDPEATTPASLLTASNQTGVSPGSYIRTGYMLLVFVKVPVLLILVGAVLWLKGLKYNRDWPSTRTCPLTF</sequence>
<dbReference type="InterPro" id="IPR007110">
    <property type="entry name" value="Ig-like_dom"/>
</dbReference>
<dbReference type="GO" id="GO:0004888">
    <property type="term" value="F:transmembrane signaling receptor activity"/>
    <property type="evidence" value="ECO:0007669"/>
    <property type="project" value="TreeGrafter"/>
</dbReference>
<dbReference type="Pfam" id="PF07686">
    <property type="entry name" value="V-set"/>
    <property type="match status" value="1"/>
</dbReference>
<dbReference type="InterPro" id="IPR003599">
    <property type="entry name" value="Ig_sub"/>
</dbReference>
<keyword evidence="6" id="KW-1133">Transmembrane helix</keyword>
<reference evidence="8" key="1">
    <citation type="submission" date="2023-03" db="UniProtKB">
        <authorList>
            <consortium name="Ensembl"/>
        </authorList>
    </citation>
    <scope>IDENTIFICATION</scope>
</reference>
<keyword evidence="5" id="KW-1015">Disulfide bond</keyword>
<evidence type="ECO:0000256" key="2">
    <source>
        <dbReference type="ARBA" id="ARBA00022692"/>
    </source>
</evidence>
<comment type="subcellular location">
    <subcellularLocation>
        <location evidence="1">Membrane</location>
    </subcellularLocation>
</comment>
<dbReference type="CDD" id="cd05716">
    <property type="entry name" value="IgV_pIgR_like"/>
    <property type="match status" value="1"/>
</dbReference>